<keyword evidence="2 6" id="KW-0808">Transferase</keyword>
<dbReference type="InterPro" id="IPR018484">
    <property type="entry name" value="FGGY_N"/>
</dbReference>
<name>A0A2R8B0C4_9RHOB</name>
<dbReference type="OrthoDB" id="9805576at2"/>
<dbReference type="Pfam" id="PF02782">
    <property type="entry name" value="FGGY_C"/>
    <property type="match status" value="1"/>
</dbReference>
<keyword evidence="7" id="KW-1185">Reference proteome</keyword>
<proteinExistence type="inferred from homology"/>
<feature type="domain" description="Carbohydrate kinase FGGY C-terminal" evidence="5">
    <location>
        <begin position="260"/>
        <end position="442"/>
    </location>
</feature>
<evidence type="ECO:0000313" key="6">
    <source>
        <dbReference type="EMBL" id="SPF81721.1"/>
    </source>
</evidence>
<dbReference type="RefSeq" id="WP_108887503.1">
    <property type="nucleotide sequence ID" value="NZ_OMOJ01000013.1"/>
</dbReference>
<evidence type="ECO:0000313" key="7">
    <source>
        <dbReference type="Proteomes" id="UP000244904"/>
    </source>
</evidence>
<accession>A0A2R8B0C4</accession>
<evidence type="ECO:0000256" key="1">
    <source>
        <dbReference type="ARBA" id="ARBA00009156"/>
    </source>
</evidence>
<dbReference type="InterPro" id="IPR000577">
    <property type="entry name" value="Carb_kinase_FGGY"/>
</dbReference>
<evidence type="ECO:0000256" key="3">
    <source>
        <dbReference type="ARBA" id="ARBA00022777"/>
    </source>
</evidence>
<feature type="domain" description="Carbohydrate kinase FGGY N-terminal" evidence="4">
    <location>
        <begin position="5"/>
        <end position="249"/>
    </location>
</feature>
<keyword evidence="3 6" id="KW-0418">Kinase</keyword>
<organism evidence="6 7">
    <name type="scientific">Pseudoprimorskyibacter insulae</name>
    <dbReference type="NCBI Taxonomy" id="1695997"/>
    <lineage>
        <taxon>Bacteria</taxon>
        <taxon>Pseudomonadati</taxon>
        <taxon>Pseudomonadota</taxon>
        <taxon>Alphaproteobacteria</taxon>
        <taxon>Rhodobacterales</taxon>
        <taxon>Paracoccaceae</taxon>
        <taxon>Pseudoprimorskyibacter</taxon>
    </lineage>
</organism>
<dbReference type="Pfam" id="PF00370">
    <property type="entry name" value="FGGY_N"/>
    <property type="match status" value="1"/>
</dbReference>
<gene>
    <name evidence="6" type="primary">lyx_2</name>
    <name evidence="6" type="ORF">PRI8871_03546</name>
</gene>
<dbReference type="InterPro" id="IPR043129">
    <property type="entry name" value="ATPase_NBD"/>
</dbReference>
<evidence type="ECO:0000259" key="4">
    <source>
        <dbReference type="Pfam" id="PF00370"/>
    </source>
</evidence>
<dbReference type="EC" id="2.7.1.-" evidence="6"/>
<evidence type="ECO:0000259" key="5">
    <source>
        <dbReference type="Pfam" id="PF02782"/>
    </source>
</evidence>
<sequence>MNAPVIIAIDAGGTAVKVVAYDLKGTQIALRTADVHTQHLGAGRVERDLGQFWAGTVAALQKIVADCADFQIIAAACTGFGNGLFLLDEAGHGTRGGIVSVDHRASPLVERLAQSGEADLISRVTGTRLWGGQSLMLFAHLAAIEPQVMARTRWALSCKDAIRFLLTGQALTDPTDASGGGLMDQARGGYAQSVLGRLGLDAHAHLLPDIVPSDAIAGRITAKAAAQTGLPEGLPVAGSMMDVAACALGTGAYGTDVFTMIAGTWSINSIEVDSPPNGQAHPILNMIYGDPGHRLVAEGSPCSAANLSWYLDKALGGRVDFETANALVAQTPVHGARCHFLPYVFGPAPKQGGFFDLGAADDLGCMLRAIYEGVAFQARRHAQDTVTLAGRPHPPVIRLAGGAAKSPVWCQIFADVCQRPVEAVDAQEVGALGAAICAAVAAEAYDDLHQAALNMTRIAHRYEPDASLADLYDQRFARFTALDAHQLALAEPRPAM</sequence>
<reference evidence="7" key="1">
    <citation type="submission" date="2018-03" db="EMBL/GenBank/DDBJ databases">
        <authorList>
            <person name="Rodrigo-Torres L."/>
            <person name="Arahal R. D."/>
            <person name="Lucena T."/>
        </authorList>
    </citation>
    <scope>NUCLEOTIDE SEQUENCE [LARGE SCALE GENOMIC DNA]</scope>
    <source>
        <strain evidence="7">CECT 8871</strain>
    </source>
</reference>
<dbReference type="EMBL" id="OMOJ01000013">
    <property type="protein sequence ID" value="SPF81721.1"/>
    <property type="molecule type" value="Genomic_DNA"/>
</dbReference>
<dbReference type="PANTHER" id="PTHR43095:SF3">
    <property type="entry name" value="L-XYLULOSE_3-KETO-L-GULONATE KINASE"/>
    <property type="match status" value="1"/>
</dbReference>
<dbReference type="SUPFAM" id="SSF53067">
    <property type="entry name" value="Actin-like ATPase domain"/>
    <property type="match status" value="2"/>
</dbReference>
<dbReference type="GO" id="GO:0016301">
    <property type="term" value="F:kinase activity"/>
    <property type="evidence" value="ECO:0007669"/>
    <property type="project" value="UniProtKB-KW"/>
</dbReference>
<dbReference type="CDD" id="cd07802">
    <property type="entry name" value="ASKHA_NBD_FGGY_EcLyxK-like"/>
    <property type="match status" value="1"/>
</dbReference>
<comment type="similarity">
    <text evidence="1">Belongs to the FGGY kinase family.</text>
</comment>
<evidence type="ECO:0000256" key="2">
    <source>
        <dbReference type="ARBA" id="ARBA00022679"/>
    </source>
</evidence>
<protein>
    <submittedName>
        <fullName evidence="6">L-xylulose/3-keto-L-gulonate kinase</fullName>
        <ecNumber evidence="6">2.7.1.-</ecNumber>
    </submittedName>
</protein>
<dbReference type="PANTHER" id="PTHR43095">
    <property type="entry name" value="SUGAR KINASE"/>
    <property type="match status" value="1"/>
</dbReference>
<dbReference type="PIRSF" id="PIRSF000538">
    <property type="entry name" value="GlpK"/>
    <property type="match status" value="1"/>
</dbReference>
<dbReference type="InterPro" id="IPR050406">
    <property type="entry name" value="FGGY_Carb_Kinase"/>
</dbReference>
<dbReference type="GO" id="GO:0005975">
    <property type="term" value="P:carbohydrate metabolic process"/>
    <property type="evidence" value="ECO:0007669"/>
    <property type="project" value="InterPro"/>
</dbReference>
<dbReference type="AlphaFoldDB" id="A0A2R8B0C4"/>
<dbReference type="Proteomes" id="UP000244904">
    <property type="component" value="Unassembled WGS sequence"/>
</dbReference>
<dbReference type="InterPro" id="IPR018485">
    <property type="entry name" value="FGGY_C"/>
</dbReference>
<dbReference type="Gene3D" id="3.30.420.40">
    <property type="match status" value="2"/>
</dbReference>